<dbReference type="Gene3D" id="3.40.50.2300">
    <property type="match status" value="1"/>
</dbReference>
<keyword evidence="2" id="KW-0902">Two-component regulatory system</keyword>
<dbReference type="SUPFAM" id="SSF52172">
    <property type="entry name" value="CheY-like"/>
    <property type="match status" value="1"/>
</dbReference>
<keyword evidence="4 7" id="KW-0238">DNA-binding</keyword>
<reference evidence="11" key="1">
    <citation type="journal article" date="2019" name="Int. J. Syst. Evol. Microbiol.">
        <title>The Global Catalogue of Microorganisms (GCM) 10K type strain sequencing project: providing services to taxonomists for standard genome sequencing and annotation.</title>
        <authorList>
            <consortium name="The Broad Institute Genomics Platform"/>
            <consortium name="The Broad Institute Genome Sequencing Center for Infectious Disease"/>
            <person name="Wu L."/>
            <person name="Ma J."/>
        </authorList>
    </citation>
    <scope>NUCLEOTIDE SEQUENCE [LARGE SCALE GENOMIC DNA]</scope>
    <source>
        <strain evidence="11">CCUG 57113</strain>
    </source>
</reference>
<dbReference type="EMBL" id="JBHSMH010000097">
    <property type="protein sequence ID" value="MFC5471349.1"/>
    <property type="molecule type" value="Genomic_DNA"/>
</dbReference>
<evidence type="ECO:0000256" key="4">
    <source>
        <dbReference type="ARBA" id="ARBA00023125"/>
    </source>
</evidence>
<comment type="caution">
    <text evidence="10">The sequence shown here is derived from an EMBL/GenBank/DDBJ whole genome shotgun (WGS) entry which is preliminary data.</text>
</comment>
<dbReference type="PANTHER" id="PTHR48111:SF22">
    <property type="entry name" value="REGULATOR OF RPOS"/>
    <property type="match status" value="1"/>
</dbReference>
<evidence type="ECO:0000256" key="1">
    <source>
        <dbReference type="ARBA" id="ARBA00022553"/>
    </source>
</evidence>
<evidence type="ECO:0000313" key="10">
    <source>
        <dbReference type="EMBL" id="MFC5471349.1"/>
    </source>
</evidence>
<dbReference type="Gene3D" id="1.10.10.10">
    <property type="entry name" value="Winged helix-like DNA-binding domain superfamily/Winged helix DNA-binding domain"/>
    <property type="match status" value="1"/>
</dbReference>
<dbReference type="InterPro" id="IPR011006">
    <property type="entry name" value="CheY-like_superfamily"/>
</dbReference>
<dbReference type="PROSITE" id="PS51755">
    <property type="entry name" value="OMPR_PHOB"/>
    <property type="match status" value="1"/>
</dbReference>
<accession>A0ABW0LZS6</accession>
<gene>
    <name evidence="10" type="ORF">ACFPPD_21920</name>
</gene>
<dbReference type="CDD" id="cd17624">
    <property type="entry name" value="REC_OmpR_PmrA-like"/>
    <property type="match status" value="1"/>
</dbReference>
<dbReference type="Gene3D" id="6.10.250.690">
    <property type="match status" value="1"/>
</dbReference>
<feature type="DNA-binding region" description="OmpR/PhoB-type" evidence="7">
    <location>
        <begin position="126"/>
        <end position="224"/>
    </location>
</feature>
<keyword evidence="11" id="KW-1185">Reference proteome</keyword>
<dbReference type="PROSITE" id="PS50110">
    <property type="entry name" value="RESPONSE_REGULATORY"/>
    <property type="match status" value="1"/>
</dbReference>
<dbReference type="SMART" id="SM00862">
    <property type="entry name" value="Trans_reg_C"/>
    <property type="match status" value="1"/>
</dbReference>
<dbReference type="Proteomes" id="UP001596105">
    <property type="component" value="Unassembled WGS sequence"/>
</dbReference>
<organism evidence="10 11">
    <name type="scientific">Cohnella suwonensis</name>
    <dbReference type="NCBI Taxonomy" id="696072"/>
    <lineage>
        <taxon>Bacteria</taxon>
        <taxon>Bacillati</taxon>
        <taxon>Bacillota</taxon>
        <taxon>Bacilli</taxon>
        <taxon>Bacillales</taxon>
        <taxon>Paenibacillaceae</taxon>
        <taxon>Cohnella</taxon>
    </lineage>
</organism>
<dbReference type="PANTHER" id="PTHR48111">
    <property type="entry name" value="REGULATOR OF RPOS"/>
    <property type="match status" value="1"/>
</dbReference>
<feature type="domain" description="OmpR/PhoB-type" evidence="9">
    <location>
        <begin position="126"/>
        <end position="224"/>
    </location>
</feature>
<evidence type="ECO:0000259" key="9">
    <source>
        <dbReference type="PROSITE" id="PS51755"/>
    </source>
</evidence>
<evidence type="ECO:0000259" key="8">
    <source>
        <dbReference type="PROSITE" id="PS50110"/>
    </source>
</evidence>
<evidence type="ECO:0000256" key="6">
    <source>
        <dbReference type="PROSITE-ProRule" id="PRU00169"/>
    </source>
</evidence>
<feature type="domain" description="Response regulatory" evidence="8">
    <location>
        <begin position="2"/>
        <end position="117"/>
    </location>
</feature>
<keyword evidence="5" id="KW-0804">Transcription</keyword>
<dbReference type="InterPro" id="IPR001867">
    <property type="entry name" value="OmpR/PhoB-type_DNA-bd"/>
</dbReference>
<evidence type="ECO:0000256" key="3">
    <source>
        <dbReference type="ARBA" id="ARBA00023015"/>
    </source>
</evidence>
<dbReference type="InterPro" id="IPR036388">
    <property type="entry name" value="WH-like_DNA-bd_sf"/>
</dbReference>
<keyword evidence="3" id="KW-0805">Transcription regulation</keyword>
<dbReference type="Pfam" id="PF00072">
    <property type="entry name" value="Response_reg"/>
    <property type="match status" value="1"/>
</dbReference>
<dbReference type="RefSeq" id="WP_209744509.1">
    <property type="nucleotide sequence ID" value="NZ_JBHSMH010000097.1"/>
</dbReference>
<dbReference type="InterPro" id="IPR001789">
    <property type="entry name" value="Sig_transdc_resp-reg_receiver"/>
</dbReference>
<evidence type="ECO:0000256" key="2">
    <source>
        <dbReference type="ARBA" id="ARBA00023012"/>
    </source>
</evidence>
<keyword evidence="1 6" id="KW-0597">Phosphoprotein</keyword>
<protein>
    <submittedName>
        <fullName evidence="10">Response regulator transcription factor</fullName>
    </submittedName>
</protein>
<sequence>MKILLAEDDVRLGELTAHMLKKKTGCTVDWVTTGNDAFDYATASSYDVVVLDWMMPDGNGRDTCARLRQSGYLGAVLMLTAKDALQDRVEGLDAGADDYLVKPFEMDELLARLRALMRRNFVPLHEDVIRIRDLVLKRTSQIVIQGDQEIQLSPREFQILDLLLQNKGLTLTREVILDKVWGLDADVNLKSIDATVKLIRKKLENSNSRELILSVRGVGYKIEA</sequence>
<evidence type="ECO:0000256" key="7">
    <source>
        <dbReference type="PROSITE-ProRule" id="PRU01091"/>
    </source>
</evidence>
<evidence type="ECO:0000256" key="5">
    <source>
        <dbReference type="ARBA" id="ARBA00023163"/>
    </source>
</evidence>
<name>A0ABW0LZS6_9BACL</name>
<feature type="modified residue" description="4-aspartylphosphate" evidence="6">
    <location>
        <position position="52"/>
    </location>
</feature>
<proteinExistence type="predicted"/>
<dbReference type="SMART" id="SM00448">
    <property type="entry name" value="REC"/>
    <property type="match status" value="1"/>
</dbReference>
<evidence type="ECO:0000313" key="11">
    <source>
        <dbReference type="Proteomes" id="UP001596105"/>
    </source>
</evidence>
<dbReference type="Pfam" id="PF00486">
    <property type="entry name" value="Trans_reg_C"/>
    <property type="match status" value="1"/>
</dbReference>
<dbReference type="InterPro" id="IPR039420">
    <property type="entry name" value="WalR-like"/>
</dbReference>
<dbReference type="CDD" id="cd00383">
    <property type="entry name" value="trans_reg_C"/>
    <property type="match status" value="1"/>
</dbReference>